<dbReference type="EMBL" id="QJKJ01011945">
    <property type="protein sequence ID" value="RDX69834.1"/>
    <property type="molecule type" value="Genomic_DNA"/>
</dbReference>
<organism evidence="1 2">
    <name type="scientific">Mucuna pruriens</name>
    <name type="common">Velvet bean</name>
    <name type="synonym">Dolichos pruriens</name>
    <dbReference type="NCBI Taxonomy" id="157652"/>
    <lineage>
        <taxon>Eukaryota</taxon>
        <taxon>Viridiplantae</taxon>
        <taxon>Streptophyta</taxon>
        <taxon>Embryophyta</taxon>
        <taxon>Tracheophyta</taxon>
        <taxon>Spermatophyta</taxon>
        <taxon>Magnoliopsida</taxon>
        <taxon>eudicotyledons</taxon>
        <taxon>Gunneridae</taxon>
        <taxon>Pentapetalae</taxon>
        <taxon>rosids</taxon>
        <taxon>fabids</taxon>
        <taxon>Fabales</taxon>
        <taxon>Fabaceae</taxon>
        <taxon>Papilionoideae</taxon>
        <taxon>50 kb inversion clade</taxon>
        <taxon>NPAAA clade</taxon>
        <taxon>indigoferoid/millettioid clade</taxon>
        <taxon>Phaseoleae</taxon>
        <taxon>Mucuna</taxon>
    </lineage>
</organism>
<accession>A0A371EUZ6</accession>
<evidence type="ECO:0000313" key="2">
    <source>
        <dbReference type="Proteomes" id="UP000257109"/>
    </source>
</evidence>
<reference evidence="1" key="1">
    <citation type="submission" date="2018-05" db="EMBL/GenBank/DDBJ databases">
        <title>Draft genome of Mucuna pruriens seed.</title>
        <authorList>
            <person name="Nnadi N.E."/>
            <person name="Vos R."/>
            <person name="Hasami M.H."/>
            <person name="Devisetty U.K."/>
            <person name="Aguiy J.C."/>
        </authorList>
    </citation>
    <scope>NUCLEOTIDE SEQUENCE [LARGE SCALE GENOMIC DNA]</scope>
    <source>
        <strain evidence="1">JCA_2017</strain>
    </source>
</reference>
<protein>
    <submittedName>
        <fullName evidence="1">Uncharacterized protein</fullName>
    </submittedName>
</protein>
<dbReference type="OrthoDB" id="1935865at2759"/>
<feature type="non-terminal residue" evidence="1">
    <location>
        <position position="1"/>
    </location>
</feature>
<proteinExistence type="predicted"/>
<gene>
    <name evidence="1" type="ORF">CR513_50992</name>
</gene>
<name>A0A371EUZ6_MUCPR</name>
<comment type="caution">
    <text evidence="1">The sequence shown here is derived from an EMBL/GenBank/DDBJ whole genome shotgun (WGS) entry which is preliminary data.</text>
</comment>
<evidence type="ECO:0000313" key="1">
    <source>
        <dbReference type="EMBL" id="RDX69834.1"/>
    </source>
</evidence>
<dbReference type="Proteomes" id="UP000257109">
    <property type="component" value="Unassembled WGS sequence"/>
</dbReference>
<sequence length="219" mass="25827">MRIQPPYDTSAYNISLNKEFKDLCRVVYLIHEKSQSLDVFKSFKIEVELQLRKKIETVKFYHDSEYYGRYDESFLACVELFRNMTDLSIPRCPRPFALFSQSGEALNTIVYILNRVSSKAVNNTTYELLTCKRSFFETRNMRFLEEVEFEKEESIRNVVFEEESINDIGQVLKDYDEVLPQTPTERSIREMRHAISYDYIGLTQDDPINFCQAMCSSNS</sequence>
<dbReference type="AlphaFoldDB" id="A0A371EUZ6"/>
<keyword evidence="2" id="KW-1185">Reference proteome</keyword>